<dbReference type="GO" id="GO:0015344">
    <property type="term" value="F:siderophore uptake transmembrane transporter activity"/>
    <property type="evidence" value="ECO:0007669"/>
    <property type="project" value="TreeGrafter"/>
</dbReference>
<protein>
    <submittedName>
        <fullName evidence="18">TonB-dependent siderophore receptor</fullName>
    </submittedName>
</protein>
<dbReference type="OrthoDB" id="503423at2"/>
<dbReference type="RefSeq" id="WP_015216242.1">
    <property type="nucleotide sequence ID" value="NC_019771.1"/>
</dbReference>
<feature type="domain" description="AMIN" evidence="17">
    <location>
        <begin position="82"/>
        <end position="179"/>
    </location>
</feature>
<dbReference type="PROSITE" id="PS52016">
    <property type="entry name" value="TONB_DEPENDENT_REC_3"/>
    <property type="match status" value="1"/>
</dbReference>
<organism evidence="18 19">
    <name type="scientific">Anabaena cylindrica (strain ATCC 27899 / PCC 7122)</name>
    <dbReference type="NCBI Taxonomy" id="272123"/>
    <lineage>
        <taxon>Bacteria</taxon>
        <taxon>Bacillati</taxon>
        <taxon>Cyanobacteriota</taxon>
        <taxon>Cyanophyceae</taxon>
        <taxon>Nostocales</taxon>
        <taxon>Nostocaceae</taxon>
        <taxon>Anabaena</taxon>
    </lineage>
</organism>
<dbReference type="InterPro" id="IPR037066">
    <property type="entry name" value="Plug_dom_sf"/>
</dbReference>
<dbReference type="Pfam" id="PF11741">
    <property type="entry name" value="AMIN"/>
    <property type="match status" value="1"/>
</dbReference>
<dbReference type="HOGENOM" id="CLU_008287_9_4_3"/>
<dbReference type="InterPro" id="IPR010105">
    <property type="entry name" value="TonB_sidphr_rcpt"/>
</dbReference>
<dbReference type="CDD" id="cd01347">
    <property type="entry name" value="ligand_gated_channel"/>
    <property type="match status" value="1"/>
</dbReference>
<comment type="subcellular location">
    <subcellularLocation>
        <location evidence="1 13">Cell outer membrane</location>
        <topology evidence="1 13">Multi-pass membrane protein</topology>
    </subcellularLocation>
</comment>
<dbReference type="SUPFAM" id="SSF56935">
    <property type="entry name" value="Porins"/>
    <property type="match status" value="1"/>
</dbReference>
<feature type="domain" description="TonB-dependent receptor plug" evidence="16">
    <location>
        <begin position="237"/>
        <end position="332"/>
    </location>
</feature>
<evidence type="ECO:0000313" key="19">
    <source>
        <dbReference type="Proteomes" id="UP000010474"/>
    </source>
</evidence>
<comment type="similarity">
    <text evidence="2 13 14">Belongs to the TonB-dependent receptor family.</text>
</comment>
<evidence type="ECO:0000256" key="12">
    <source>
        <dbReference type="ARBA" id="ARBA00023237"/>
    </source>
</evidence>
<evidence type="ECO:0000313" key="18">
    <source>
        <dbReference type="EMBL" id="AFZ59625.1"/>
    </source>
</evidence>
<keyword evidence="12 13" id="KW-0998">Cell outer membrane</keyword>
<dbReference type="InterPro" id="IPR021731">
    <property type="entry name" value="AMIN_dom"/>
</dbReference>
<evidence type="ECO:0000256" key="9">
    <source>
        <dbReference type="ARBA" id="ARBA00023065"/>
    </source>
</evidence>
<dbReference type="Gene3D" id="2.170.130.10">
    <property type="entry name" value="TonB-dependent receptor, plug domain"/>
    <property type="match status" value="1"/>
</dbReference>
<evidence type="ECO:0000259" key="16">
    <source>
        <dbReference type="Pfam" id="PF07715"/>
    </source>
</evidence>
<dbReference type="Proteomes" id="UP000010474">
    <property type="component" value="Chromosome"/>
</dbReference>
<keyword evidence="19" id="KW-1185">Reference proteome</keyword>
<dbReference type="STRING" id="272123.Anacy_4261"/>
<dbReference type="InterPro" id="IPR039426">
    <property type="entry name" value="TonB-dep_rcpt-like"/>
</dbReference>
<dbReference type="InterPro" id="IPR012910">
    <property type="entry name" value="Plug_dom"/>
</dbReference>
<dbReference type="PANTHER" id="PTHR32552">
    <property type="entry name" value="FERRICHROME IRON RECEPTOR-RELATED"/>
    <property type="match status" value="1"/>
</dbReference>
<evidence type="ECO:0000256" key="7">
    <source>
        <dbReference type="ARBA" id="ARBA00022729"/>
    </source>
</evidence>
<dbReference type="Gene3D" id="2.40.170.20">
    <property type="entry name" value="TonB-dependent receptor, beta-barrel domain"/>
    <property type="match status" value="1"/>
</dbReference>
<evidence type="ECO:0000259" key="17">
    <source>
        <dbReference type="Pfam" id="PF11741"/>
    </source>
</evidence>
<dbReference type="KEGG" id="acy:Anacy_4261"/>
<evidence type="ECO:0000256" key="8">
    <source>
        <dbReference type="ARBA" id="ARBA00023004"/>
    </source>
</evidence>
<dbReference type="GO" id="GO:0038023">
    <property type="term" value="F:signaling receptor activity"/>
    <property type="evidence" value="ECO:0007669"/>
    <property type="project" value="InterPro"/>
</dbReference>
<proteinExistence type="inferred from homology"/>
<keyword evidence="11 13" id="KW-0472">Membrane</keyword>
<evidence type="ECO:0000256" key="5">
    <source>
        <dbReference type="ARBA" id="ARBA00022496"/>
    </source>
</evidence>
<dbReference type="FunFam" id="2.170.130.10:FF:000001">
    <property type="entry name" value="Catecholate siderophore TonB-dependent receptor"/>
    <property type="match status" value="1"/>
</dbReference>
<feature type="domain" description="TonB-dependent receptor-like beta-barrel" evidence="15">
    <location>
        <begin position="407"/>
        <end position="845"/>
    </location>
</feature>
<dbReference type="GO" id="GO:0015891">
    <property type="term" value="P:siderophore transport"/>
    <property type="evidence" value="ECO:0007669"/>
    <property type="project" value="InterPro"/>
</dbReference>
<keyword evidence="10 14" id="KW-0798">TonB box</keyword>
<reference evidence="19" key="1">
    <citation type="journal article" date="2013" name="Proc. Natl. Acad. Sci. U.S.A.">
        <title>Improving the coverage of the cyanobacterial phylum using diversity-driven genome sequencing.</title>
        <authorList>
            <person name="Shih P.M."/>
            <person name="Wu D."/>
            <person name="Latifi A."/>
            <person name="Axen S.D."/>
            <person name="Fewer D.P."/>
            <person name="Talla E."/>
            <person name="Calteau A."/>
            <person name="Cai F."/>
            <person name="Tandeau de Marsac N."/>
            <person name="Rippka R."/>
            <person name="Herdman M."/>
            <person name="Sivonen K."/>
            <person name="Coursin T."/>
            <person name="Laurent T."/>
            <person name="Goodwin L."/>
            <person name="Nolan M."/>
            <person name="Davenport K.W."/>
            <person name="Han C.S."/>
            <person name="Rubin E.M."/>
            <person name="Eisen J.A."/>
            <person name="Woyke T."/>
            <person name="Gugger M."/>
            <person name="Kerfeld C.A."/>
        </authorList>
    </citation>
    <scope>NUCLEOTIDE SEQUENCE [LARGE SCALE GENOMIC DNA]</scope>
    <source>
        <strain evidence="19">ATCC 27899 / PCC 7122</strain>
    </source>
</reference>
<name>K9ZMT2_ANACC</name>
<evidence type="ECO:0000256" key="2">
    <source>
        <dbReference type="ARBA" id="ARBA00009810"/>
    </source>
</evidence>
<dbReference type="NCBIfam" id="TIGR01783">
    <property type="entry name" value="TonB-siderophor"/>
    <property type="match status" value="1"/>
</dbReference>
<gene>
    <name evidence="18" type="ordered locus">Anacy_4261</name>
</gene>
<sequence>MKSSKWLRLSLKIYLWLVVSLFGIISGVFQPRQVLASEKQQDTVNNRIKTPSETHSFSTRVESLLSQSPTPDTQLTVLITGVKANPTNKGVEVILETVQGEQLQITNRSDGNSFIADIPNAQLRLLSGETFTFRSEKPMAGITEITVTNIDANSVRLMVVGEKILPTVELFDGDEGLIFAIAPTTTATQPSQPANQTAQEEPPVQQDEAIELIVTGEQDQYFAPNATTATRTDTPILKIPQSIQVIPRQVLEEQQVTRLEEALQNSSSVVYNGTDTFSDLNYSIRGFNQAPVLQNGFRQYDFAEIPEVANIERIEVLKGPASILYGEIQPGGLINVVTKKPLSEPFYQGELQFGSDGLIRPQIDISGPLTDDKSLLYRLNAVYSRRDGFRDFDQEFKQFFIAPALTWKISDRTNLAFDLQVSNREQPWDSGTLAFENGVIDTPRSRIFNEPDDFLRRDFLSLNLSLDHKFSDNWSIRNAFRFTDSTVFSDQLSIFLGFDETNGELQRIFALDDFNSRNYSLQTNVVGKFTTGALKHTLLFGADLSRTNTSRFALANFTSFPINVFNPTYGVNRPDFDTLLFDRNSEIDRLGIYLQNQIEIFDQLNILLGLRYETVAQRNENVPALFYPGGDTTQNDSAWTPRVGIVYQPIPHVSLYGSYSQSFNPSVDDIDADGNPLEPELGEGFELGVKTELLNGNLLATLAYFDVTKQNVATEDPNFSGFGISIATGEQRSQGVELDLTGKISPGWNIIASYSYTDATVTRDNTIAVGNRLTGIPQHKASLWTTYEIQSGSLQGLGGGIGINYVGERPGDLDNSFTLDSYFLTNAALFYRRDNWKFALNFRNLFDVEYTNSRGGFGSRTNAGLPGEPFTVVGSISVSF</sequence>
<dbReference type="FunFam" id="2.40.170.20:FF:000005">
    <property type="entry name" value="TonB-dependent siderophore receptor"/>
    <property type="match status" value="1"/>
</dbReference>
<dbReference type="Pfam" id="PF00593">
    <property type="entry name" value="TonB_dep_Rec_b-barrel"/>
    <property type="match status" value="1"/>
</dbReference>
<evidence type="ECO:0000259" key="15">
    <source>
        <dbReference type="Pfam" id="PF00593"/>
    </source>
</evidence>
<keyword evidence="3 13" id="KW-0813">Transport</keyword>
<evidence type="ECO:0000256" key="13">
    <source>
        <dbReference type="PROSITE-ProRule" id="PRU01360"/>
    </source>
</evidence>
<evidence type="ECO:0000256" key="10">
    <source>
        <dbReference type="ARBA" id="ARBA00023077"/>
    </source>
</evidence>
<dbReference type="InterPro" id="IPR000531">
    <property type="entry name" value="Beta-barrel_TonB"/>
</dbReference>
<evidence type="ECO:0000256" key="1">
    <source>
        <dbReference type="ARBA" id="ARBA00004571"/>
    </source>
</evidence>
<evidence type="ECO:0000256" key="3">
    <source>
        <dbReference type="ARBA" id="ARBA00022448"/>
    </source>
</evidence>
<dbReference type="Pfam" id="PF07715">
    <property type="entry name" value="Plug"/>
    <property type="match status" value="1"/>
</dbReference>
<keyword evidence="9" id="KW-0406">Ion transport</keyword>
<evidence type="ECO:0000256" key="6">
    <source>
        <dbReference type="ARBA" id="ARBA00022692"/>
    </source>
</evidence>
<keyword evidence="6 13" id="KW-0812">Transmembrane</keyword>
<evidence type="ECO:0000256" key="4">
    <source>
        <dbReference type="ARBA" id="ARBA00022452"/>
    </source>
</evidence>
<accession>K9ZMT2</accession>
<dbReference type="EMBL" id="CP003659">
    <property type="protein sequence ID" value="AFZ59625.1"/>
    <property type="molecule type" value="Genomic_DNA"/>
</dbReference>
<evidence type="ECO:0000256" key="11">
    <source>
        <dbReference type="ARBA" id="ARBA00023136"/>
    </source>
</evidence>
<dbReference type="InterPro" id="IPR036942">
    <property type="entry name" value="Beta-barrel_TonB_sf"/>
</dbReference>
<dbReference type="PATRIC" id="fig|272123.3.peg.4641"/>
<keyword evidence="7" id="KW-0732">Signal</keyword>
<dbReference type="PANTHER" id="PTHR32552:SF68">
    <property type="entry name" value="FERRICHROME OUTER MEMBRANE TRANSPORTER_PHAGE RECEPTOR"/>
    <property type="match status" value="1"/>
</dbReference>
<dbReference type="eggNOG" id="COG4773">
    <property type="taxonomic scope" value="Bacteria"/>
</dbReference>
<keyword evidence="4 13" id="KW-1134">Transmembrane beta strand</keyword>
<dbReference type="GO" id="GO:0009279">
    <property type="term" value="C:cell outer membrane"/>
    <property type="evidence" value="ECO:0007669"/>
    <property type="project" value="UniProtKB-SubCell"/>
</dbReference>
<keyword evidence="8" id="KW-0408">Iron</keyword>
<keyword evidence="18" id="KW-0675">Receptor</keyword>
<keyword evidence="5" id="KW-0410">Iron transport</keyword>
<evidence type="ECO:0000256" key="14">
    <source>
        <dbReference type="RuleBase" id="RU003357"/>
    </source>
</evidence>
<dbReference type="AlphaFoldDB" id="K9ZMT2"/>